<keyword evidence="3" id="KW-1185">Reference proteome</keyword>
<sequence length="345" mass="39445">MLELKSYQNAISVVFILTFTYPAYNDLFVKLSPAQQTWFALLLPAIKLIAKNAISPFCKYIEDFKPDGSTSVRTVFLLLVMDFVHAGISLWDVCDLLSRIQRLRTTAAAGNNDSDEVATLPDLLDHVLTLVKADPSLCKATDFRITPRDRTRRMSSAHHVLAVNSVVPGPVVPSTVLPWRQSSRIKSFDVTKVQTTHEPDPVLKSLDAQDRSAYVVAVLKLLHMIEFLVLVEFTEVATPIIYTIYVYITYQLPNCVFHSHLHDMNETQLNRTLSNIMLYSGLELLSVLTLQFLIYRKIRLSPVHQLAFVLEKQWTLVQLKLNVWFLFMIMFSIDHFGVDYSFKFD</sequence>
<feature type="transmembrane region" description="Helical" evidence="1">
    <location>
        <begin position="276"/>
        <end position="295"/>
    </location>
</feature>
<feature type="transmembrane region" description="Helical" evidence="1">
    <location>
        <begin position="6"/>
        <end position="24"/>
    </location>
</feature>
<dbReference type="Proteomes" id="UP000794436">
    <property type="component" value="Unassembled WGS sequence"/>
</dbReference>
<organism evidence="2 3">
    <name type="scientific">Pythium oligandrum</name>
    <name type="common">Mycoparasitic fungus</name>
    <dbReference type="NCBI Taxonomy" id="41045"/>
    <lineage>
        <taxon>Eukaryota</taxon>
        <taxon>Sar</taxon>
        <taxon>Stramenopiles</taxon>
        <taxon>Oomycota</taxon>
        <taxon>Peronosporomycetes</taxon>
        <taxon>Pythiales</taxon>
        <taxon>Pythiaceae</taxon>
        <taxon>Pythium</taxon>
    </lineage>
</organism>
<proteinExistence type="predicted"/>
<dbReference type="AlphaFoldDB" id="A0A8K1CGI2"/>
<evidence type="ECO:0000313" key="3">
    <source>
        <dbReference type="Proteomes" id="UP000794436"/>
    </source>
</evidence>
<gene>
    <name evidence="2" type="ORF">Poli38472_005232</name>
</gene>
<keyword evidence="1" id="KW-0472">Membrane</keyword>
<feature type="transmembrane region" description="Helical" evidence="1">
    <location>
        <begin position="316"/>
        <end position="333"/>
    </location>
</feature>
<reference evidence="2" key="1">
    <citation type="submission" date="2019-03" db="EMBL/GenBank/DDBJ databases">
        <title>Long read genome sequence of the mycoparasitic Pythium oligandrum ATCC 38472 isolated from sugarbeet rhizosphere.</title>
        <authorList>
            <person name="Gaulin E."/>
        </authorList>
    </citation>
    <scope>NUCLEOTIDE SEQUENCE</scope>
    <source>
        <strain evidence="2">ATCC 38472_TT</strain>
    </source>
</reference>
<evidence type="ECO:0000313" key="2">
    <source>
        <dbReference type="EMBL" id="TMW62614.1"/>
    </source>
</evidence>
<accession>A0A8K1CGI2</accession>
<keyword evidence="1" id="KW-1133">Transmembrane helix</keyword>
<evidence type="ECO:0000256" key="1">
    <source>
        <dbReference type="SAM" id="Phobius"/>
    </source>
</evidence>
<name>A0A8K1CGI2_PYTOL</name>
<comment type="caution">
    <text evidence="2">The sequence shown here is derived from an EMBL/GenBank/DDBJ whole genome shotgun (WGS) entry which is preliminary data.</text>
</comment>
<dbReference type="OrthoDB" id="167927at2759"/>
<keyword evidence="1" id="KW-0812">Transmembrane</keyword>
<protein>
    <submittedName>
        <fullName evidence="2">Uncharacterized protein</fullName>
    </submittedName>
</protein>
<dbReference type="EMBL" id="SPLM01000073">
    <property type="protein sequence ID" value="TMW62614.1"/>
    <property type="molecule type" value="Genomic_DNA"/>
</dbReference>
<feature type="transmembrane region" description="Helical" evidence="1">
    <location>
        <begin position="227"/>
        <end position="248"/>
    </location>
</feature>